<gene>
    <name evidence="2" type="ORF">PCOR1329_LOCUS46828</name>
</gene>
<feature type="region of interest" description="Disordered" evidence="1">
    <location>
        <begin position="45"/>
        <end position="85"/>
    </location>
</feature>
<evidence type="ECO:0000313" key="3">
    <source>
        <dbReference type="Proteomes" id="UP001189429"/>
    </source>
</evidence>
<evidence type="ECO:0000313" key="2">
    <source>
        <dbReference type="EMBL" id="CAK0856434.1"/>
    </source>
</evidence>
<evidence type="ECO:0000256" key="1">
    <source>
        <dbReference type="SAM" id="MobiDB-lite"/>
    </source>
</evidence>
<feature type="non-terminal residue" evidence="2">
    <location>
        <position position="146"/>
    </location>
</feature>
<proteinExistence type="predicted"/>
<feature type="compositionally biased region" description="Pro residues" evidence="1">
    <location>
        <begin position="54"/>
        <end position="64"/>
    </location>
</feature>
<comment type="caution">
    <text evidence="2">The sequence shown here is derived from an EMBL/GenBank/DDBJ whole genome shotgun (WGS) entry which is preliminary data.</text>
</comment>
<protein>
    <submittedName>
        <fullName evidence="2">Uncharacterized protein</fullName>
    </submittedName>
</protein>
<dbReference type="EMBL" id="CAUYUJ010015634">
    <property type="protein sequence ID" value="CAK0856434.1"/>
    <property type="molecule type" value="Genomic_DNA"/>
</dbReference>
<dbReference type="Proteomes" id="UP001189429">
    <property type="component" value="Unassembled WGS sequence"/>
</dbReference>
<accession>A0ABN9UAS5</accession>
<name>A0ABN9UAS5_9DINO</name>
<feature type="non-terminal residue" evidence="2">
    <location>
        <position position="1"/>
    </location>
</feature>
<keyword evidence="3" id="KW-1185">Reference proteome</keyword>
<organism evidence="2 3">
    <name type="scientific">Prorocentrum cordatum</name>
    <dbReference type="NCBI Taxonomy" id="2364126"/>
    <lineage>
        <taxon>Eukaryota</taxon>
        <taxon>Sar</taxon>
        <taxon>Alveolata</taxon>
        <taxon>Dinophyceae</taxon>
        <taxon>Prorocentrales</taxon>
        <taxon>Prorocentraceae</taxon>
        <taxon>Prorocentrum</taxon>
    </lineage>
</organism>
<reference evidence="2" key="1">
    <citation type="submission" date="2023-10" db="EMBL/GenBank/DDBJ databases">
        <authorList>
            <person name="Chen Y."/>
            <person name="Shah S."/>
            <person name="Dougan E. K."/>
            <person name="Thang M."/>
            <person name="Chan C."/>
        </authorList>
    </citation>
    <scope>NUCLEOTIDE SEQUENCE [LARGE SCALE GENOMIC DNA]</scope>
</reference>
<sequence length="146" mass="15442">VSTTYASFAMCPPCSERHQKCMICGVGAPDAGNYLPAAQFATVREENHAAEVPPQAPSPAPSSAPSPSLTKGGPPPRYCSAHDTRRKRAKVEARLLECAGCRTRIMTNTAEFTFCPSCSERSEKCMICGSHASGAVPAAELPQISE</sequence>